<name>A0ABM8G9U7_9MICO</name>
<accession>A0ABM8G9U7</accession>
<dbReference type="InterPro" id="IPR028082">
    <property type="entry name" value="Peripla_BP_I"/>
</dbReference>
<proteinExistence type="inferred from homology"/>
<dbReference type="PANTHER" id="PTHR30483">
    <property type="entry name" value="LEUCINE-SPECIFIC-BINDING PROTEIN"/>
    <property type="match status" value="1"/>
</dbReference>
<gene>
    <name evidence="4" type="ORF">GCM10025866_08870</name>
</gene>
<dbReference type="InterPro" id="IPR051010">
    <property type="entry name" value="BCAA_transport"/>
</dbReference>
<dbReference type="PANTHER" id="PTHR30483:SF6">
    <property type="entry name" value="PERIPLASMIC BINDING PROTEIN OF ABC TRANSPORTER FOR NATURAL AMINO ACIDS"/>
    <property type="match status" value="1"/>
</dbReference>
<evidence type="ECO:0000256" key="1">
    <source>
        <dbReference type="ARBA" id="ARBA00010062"/>
    </source>
</evidence>
<dbReference type="SUPFAM" id="SSF53822">
    <property type="entry name" value="Periplasmic binding protein-like I"/>
    <property type="match status" value="1"/>
</dbReference>
<keyword evidence="5" id="KW-1185">Reference proteome</keyword>
<dbReference type="RefSeq" id="WP_286278370.1">
    <property type="nucleotide sequence ID" value="NZ_AP027731.1"/>
</dbReference>
<evidence type="ECO:0000313" key="5">
    <source>
        <dbReference type="Proteomes" id="UP001321498"/>
    </source>
</evidence>
<dbReference type="Proteomes" id="UP001321498">
    <property type="component" value="Chromosome"/>
</dbReference>
<organism evidence="4 5">
    <name type="scientific">Naasia aerilata</name>
    <dbReference type="NCBI Taxonomy" id="1162966"/>
    <lineage>
        <taxon>Bacteria</taxon>
        <taxon>Bacillati</taxon>
        <taxon>Actinomycetota</taxon>
        <taxon>Actinomycetes</taxon>
        <taxon>Micrococcales</taxon>
        <taxon>Microbacteriaceae</taxon>
        <taxon>Naasia</taxon>
    </lineage>
</organism>
<dbReference type="Gene3D" id="3.40.50.2300">
    <property type="match status" value="2"/>
</dbReference>
<dbReference type="EMBL" id="AP027731">
    <property type="protein sequence ID" value="BDZ44978.1"/>
    <property type="molecule type" value="Genomic_DNA"/>
</dbReference>
<dbReference type="CDD" id="cd06346">
    <property type="entry name" value="PBP1_ABC_ligand_binding-like"/>
    <property type="match status" value="1"/>
</dbReference>
<feature type="domain" description="Leucine-binding protein" evidence="3">
    <location>
        <begin position="59"/>
        <end position="370"/>
    </location>
</feature>
<dbReference type="PROSITE" id="PS51257">
    <property type="entry name" value="PROKAR_LIPOPROTEIN"/>
    <property type="match status" value="1"/>
</dbReference>
<sequence length="434" mass="44383">MSALSKASASRSRMLKSTLGGFAVLGVSALVLSACATSGSGGGGGNDSNGGGSAEDLTLNLGTILPQTGTLAVLGPPEFAGVDLAVQDINDAKAGITVKVNHKDSGDTTTDLATQSVTALLSSGVSAIVGAASSGVSLSVIDQVTGAGVVQLSPANTSPAFSSYDDDGYYWRTAPSDVLQGQVVGQKIASDGATTVSILYGNNDYGIGLNDNVKKTLEAQGVQVVADVTFDEAATDFAGAVTDVLAPNPDAVLMISYDEIKSASEQFASRGFDFSKLYGVDGNYGVITEKDTNVDIAGAQFTNPGVQASEDFQGRLQDLVKSQGNAPLTVFSYGPESYDGTTLIALAALQGGATDGATIRDNLQAVSEKGTKCDNFADCAKLIADGEDIDYEGQSGPVTFDENGDPSQAYVSIYKYEAGNKTAYEDSVFGDLTK</sequence>
<evidence type="ECO:0000313" key="4">
    <source>
        <dbReference type="EMBL" id="BDZ44978.1"/>
    </source>
</evidence>
<evidence type="ECO:0000256" key="2">
    <source>
        <dbReference type="ARBA" id="ARBA00022729"/>
    </source>
</evidence>
<keyword evidence="2" id="KW-0732">Signal</keyword>
<protein>
    <submittedName>
        <fullName evidence="4">Branched-chain amino acid ABC transporter substrate-binding protein</fullName>
    </submittedName>
</protein>
<reference evidence="5" key="1">
    <citation type="journal article" date="2019" name="Int. J. Syst. Evol. Microbiol.">
        <title>The Global Catalogue of Microorganisms (GCM) 10K type strain sequencing project: providing services to taxonomists for standard genome sequencing and annotation.</title>
        <authorList>
            <consortium name="The Broad Institute Genomics Platform"/>
            <consortium name="The Broad Institute Genome Sequencing Center for Infectious Disease"/>
            <person name="Wu L."/>
            <person name="Ma J."/>
        </authorList>
    </citation>
    <scope>NUCLEOTIDE SEQUENCE [LARGE SCALE GENOMIC DNA]</scope>
    <source>
        <strain evidence="5">NBRC 108725</strain>
    </source>
</reference>
<comment type="similarity">
    <text evidence="1">Belongs to the leucine-binding protein family.</text>
</comment>
<dbReference type="InterPro" id="IPR028081">
    <property type="entry name" value="Leu-bd"/>
</dbReference>
<evidence type="ECO:0000259" key="3">
    <source>
        <dbReference type="Pfam" id="PF13458"/>
    </source>
</evidence>
<dbReference type="Pfam" id="PF13458">
    <property type="entry name" value="Peripla_BP_6"/>
    <property type="match status" value="1"/>
</dbReference>